<dbReference type="EMBL" id="CAEMXZ010000015">
    <property type="protein sequence ID" value="CAB4322780.1"/>
    <property type="molecule type" value="Genomic_DNA"/>
</dbReference>
<dbReference type="EMBL" id="CAFBNC010000078">
    <property type="protein sequence ID" value="CAB4943619.1"/>
    <property type="molecule type" value="Genomic_DNA"/>
</dbReference>
<keyword evidence="1" id="KW-0812">Transmembrane</keyword>
<evidence type="ECO:0000313" key="4">
    <source>
        <dbReference type="EMBL" id="CAB4943619.1"/>
    </source>
</evidence>
<dbReference type="AlphaFoldDB" id="A0A6J5Y9D7"/>
<feature type="transmembrane region" description="Helical" evidence="1">
    <location>
        <begin position="28"/>
        <end position="59"/>
    </location>
</feature>
<evidence type="ECO:0000313" key="3">
    <source>
        <dbReference type="EMBL" id="CAB4322780.1"/>
    </source>
</evidence>
<reference evidence="3" key="1">
    <citation type="submission" date="2020-05" db="EMBL/GenBank/DDBJ databases">
        <authorList>
            <person name="Chiriac C."/>
            <person name="Salcher M."/>
            <person name="Ghai R."/>
            <person name="Kavagutti S V."/>
        </authorList>
    </citation>
    <scope>NUCLEOTIDE SEQUENCE</scope>
</reference>
<accession>A0A6J5Y9D7</accession>
<dbReference type="PANTHER" id="PTHR30576:SF10">
    <property type="entry name" value="SLL5057 PROTEIN"/>
    <property type="match status" value="1"/>
</dbReference>
<keyword evidence="1" id="KW-1133">Transmembrane helix</keyword>
<name>A0A6J5Y9D7_9ZZZZ</name>
<sequence length="270" mass="30360">MLDLERRNNRRAPLSLRVRLAVKRGIDIVLSILLLLLLSPLLALTALIILVSSGAPILFRQTRVGRNGREFVMIKFRTMSTDAEQQLDEIKAENQRTGPLFKVNNDPRVTTVGRVLRRSSIDELPQLFNVLAGSMSLVGPRPALPAEVVEFSDELRRRELLPQGLTGLWQLDGRTDPDFTKYAELDLRYVEHWTLRLDLWIIIRTPFVILGHLICRDAVDAVEPTSNATSNTTSTTGVPFIPADALRTAPRIEPQIADLVRRDSSLELAE</sequence>
<gene>
    <name evidence="3" type="ORF">UFOPK1392_00517</name>
    <name evidence="4" type="ORF">UFOPK3733_01443</name>
</gene>
<evidence type="ECO:0000256" key="1">
    <source>
        <dbReference type="SAM" id="Phobius"/>
    </source>
</evidence>
<dbReference type="InterPro" id="IPR003362">
    <property type="entry name" value="Bact_transf"/>
</dbReference>
<protein>
    <submittedName>
        <fullName evidence="3">Unannotated protein</fullName>
    </submittedName>
</protein>
<keyword evidence="1" id="KW-0472">Membrane</keyword>
<organism evidence="3">
    <name type="scientific">freshwater metagenome</name>
    <dbReference type="NCBI Taxonomy" id="449393"/>
    <lineage>
        <taxon>unclassified sequences</taxon>
        <taxon>metagenomes</taxon>
        <taxon>ecological metagenomes</taxon>
    </lineage>
</organism>
<feature type="domain" description="Bacterial sugar transferase" evidence="2">
    <location>
        <begin position="23"/>
        <end position="210"/>
    </location>
</feature>
<dbReference type="GO" id="GO:0016780">
    <property type="term" value="F:phosphotransferase activity, for other substituted phosphate groups"/>
    <property type="evidence" value="ECO:0007669"/>
    <property type="project" value="TreeGrafter"/>
</dbReference>
<dbReference type="Pfam" id="PF02397">
    <property type="entry name" value="Bac_transf"/>
    <property type="match status" value="1"/>
</dbReference>
<proteinExistence type="predicted"/>
<dbReference type="PANTHER" id="PTHR30576">
    <property type="entry name" value="COLANIC BIOSYNTHESIS UDP-GLUCOSE LIPID CARRIER TRANSFERASE"/>
    <property type="match status" value="1"/>
</dbReference>
<evidence type="ECO:0000259" key="2">
    <source>
        <dbReference type="Pfam" id="PF02397"/>
    </source>
</evidence>